<dbReference type="GO" id="GO:0052913">
    <property type="term" value="F:16S rRNA (guanine(966)-N(2))-methyltransferase activity"/>
    <property type="evidence" value="ECO:0007669"/>
    <property type="project" value="UniProtKB-EC"/>
</dbReference>
<dbReference type="PANTHER" id="PTHR43542">
    <property type="entry name" value="METHYLTRANSFERASE"/>
    <property type="match status" value="1"/>
</dbReference>
<dbReference type="InterPro" id="IPR029063">
    <property type="entry name" value="SAM-dependent_MTases_sf"/>
</dbReference>
<gene>
    <name evidence="3" type="primary">rsmD</name>
    <name evidence="3" type="ORF">Pr1d_50220</name>
</gene>
<protein>
    <submittedName>
        <fullName evidence="3">Ribosomal RNA small subunit methyltransferase D</fullName>
        <ecNumber evidence="3">2.1.1.171</ecNumber>
    </submittedName>
</protein>
<organism evidence="3 4">
    <name type="scientific">Bythopirellula goksoeyrii</name>
    <dbReference type="NCBI Taxonomy" id="1400387"/>
    <lineage>
        <taxon>Bacteria</taxon>
        <taxon>Pseudomonadati</taxon>
        <taxon>Planctomycetota</taxon>
        <taxon>Planctomycetia</taxon>
        <taxon>Pirellulales</taxon>
        <taxon>Lacipirellulaceae</taxon>
        <taxon>Bythopirellula</taxon>
    </lineage>
</organism>
<dbReference type="OrthoDB" id="9803017at2"/>
<evidence type="ECO:0000313" key="4">
    <source>
        <dbReference type="Proteomes" id="UP000323917"/>
    </source>
</evidence>
<dbReference type="SUPFAM" id="SSF53335">
    <property type="entry name" value="S-adenosyl-L-methionine-dependent methyltransferases"/>
    <property type="match status" value="1"/>
</dbReference>
<name>A0A5B9QKW2_9BACT</name>
<evidence type="ECO:0000256" key="2">
    <source>
        <dbReference type="ARBA" id="ARBA00022679"/>
    </source>
</evidence>
<keyword evidence="1 3" id="KW-0489">Methyltransferase</keyword>
<evidence type="ECO:0000256" key="1">
    <source>
        <dbReference type="ARBA" id="ARBA00022603"/>
    </source>
</evidence>
<proteinExistence type="predicted"/>
<dbReference type="RefSeq" id="WP_148075874.1">
    <property type="nucleotide sequence ID" value="NZ_CP042913.1"/>
</dbReference>
<sequence length="238" mass="26389">MAKPTKNKRKKKTDLADSTELRIIGGKLRGSKLRYEPFQQGGAAVTRPMKHRVREAIFNLISIDSAGKHAIDLFAGTGALGLEALSRGAVSATFIERHVPTARVIEENIAMLGLADKAQLLVTSAFLWAKRDLANAECGMRSVESETSPQSEFRIPNSLPPWLVFCSPPYSFYGERQAEMLDLIERVLDHAPAESIFVVEADTTFDFNLLRGGVSDSREEESWLVRSYPPAVVGVWRK</sequence>
<dbReference type="EC" id="2.1.1.171" evidence="3"/>
<dbReference type="PANTHER" id="PTHR43542:SF1">
    <property type="entry name" value="METHYLTRANSFERASE"/>
    <property type="match status" value="1"/>
</dbReference>
<dbReference type="InterPro" id="IPR004398">
    <property type="entry name" value="RNA_MeTrfase_RsmD"/>
</dbReference>
<keyword evidence="4" id="KW-1185">Reference proteome</keyword>
<dbReference type="Proteomes" id="UP000323917">
    <property type="component" value="Chromosome"/>
</dbReference>
<dbReference type="AlphaFoldDB" id="A0A5B9QKW2"/>
<reference evidence="3 4" key="1">
    <citation type="submission" date="2019-08" db="EMBL/GenBank/DDBJ databases">
        <title>Deep-cultivation of Planctomycetes and their phenomic and genomic characterization uncovers novel biology.</title>
        <authorList>
            <person name="Wiegand S."/>
            <person name="Jogler M."/>
            <person name="Boedeker C."/>
            <person name="Pinto D."/>
            <person name="Vollmers J."/>
            <person name="Rivas-Marin E."/>
            <person name="Kohn T."/>
            <person name="Peeters S.H."/>
            <person name="Heuer A."/>
            <person name="Rast P."/>
            <person name="Oberbeckmann S."/>
            <person name="Bunk B."/>
            <person name="Jeske O."/>
            <person name="Meyerdierks A."/>
            <person name="Storesund J.E."/>
            <person name="Kallscheuer N."/>
            <person name="Luecker S."/>
            <person name="Lage O.M."/>
            <person name="Pohl T."/>
            <person name="Merkel B.J."/>
            <person name="Hornburger P."/>
            <person name="Mueller R.-W."/>
            <person name="Bruemmer F."/>
            <person name="Labrenz M."/>
            <person name="Spormann A.M."/>
            <person name="Op den Camp H."/>
            <person name="Overmann J."/>
            <person name="Amann R."/>
            <person name="Jetten M.S.M."/>
            <person name="Mascher T."/>
            <person name="Medema M.H."/>
            <person name="Devos D.P."/>
            <person name="Kaster A.-K."/>
            <person name="Ovreas L."/>
            <person name="Rohde M."/>
            <person name="Galperin M.Y."/>
            <person name="Jogler C."/>
        </authorList>
    </citation>
    <scope>NUCLEOTIDE SEQUENCE [LARGE SCALE GENOMIC DNA]</scope>
    <source>
        <strain evidence="3 4">Pr1d</strain>
    </source>
</reference>
<evidence type="ECO:0000313" key="3">
    <source>
        <dbReference type="EMBL" id="QEG37676.1"/>
    </source>
</evidence>
<dbReference type="EMBL" id="CP042913">
    <property type="protein sequence ID" value="QEG37676.1"/>
    <property type="molecule type" value="Genomic_DNA"/>
</dbReference>
<dbReference type="KEGG" id="bgok:Pr1d_50220"/>
<dbReference type="Gene3D" id="3.40.50.150">
    <property type="entry name" value="Vaccinia Virus protein VP39"/>
    <property type="match status" value="1"/>
</dbReference>
<dbReference type="Pfam" id="PF03602">
    <property type="entry name" value="Cons_hypoth95"/>
    <property type="match status" value="1"/>
</dbReference>
<accession>A0A5B9QKW2</accession>
<keyword evidence="2 3" id="KW-0808">Transferase</keyword>